<proteinExistence type="predicted"/>
<dbReference type="Pfam" id="PF13276">
    <property type="entry name" value="HTH_21"/>
    <property type="match status" value="1"/>
</dbReference>
<evidence type="ECO:0000313" key="3">
    <source>
        <dbReference type="Proteomes" id="UP001595279"/>
    </source>
</evidence>
<sequence>MSHKRAEFEFIRDHEDEYPITKLIAVTSVSRSGYYKWKSRKEGYEQDQKDEGLYGKLLKIYENHRGTYGRKRIKEELKSYYHMVVNEKRISRVMKKYGLRCRIRRRLKKRGQQPYGNVPNILDRDFKALRPG</sequence>
<dbReference type="InterPro" id="IPR050900">
    <property type="entry name" value="Transposase_IS3/IS150/IS904"/>
</dbReference>
<dbReference type="EMBL" id="JBHRSA010000040">
    <property type="protein sequence ID" value="MFC3040444.1"/>
    <property type="molecule type" value="Genomic_DNA"/>
</dbReference>
<evidence type="ECO:0000313" key="2">
    <source>
        <dbReference type="EMBL" id="MFC3040444.1"/>
    </source>
</evidence>
<dbReference type="RefSeq" id="WP_390271693.1">
    <property type="nucleotide sequence ID" value="NZ_JBHRSA010000040.1"/>
</dbReference>
<reference evidence="3" key="1">
    <citation type="journal article" date="2019" name="Int. J. Syst. Evol. Microbiol.">
        <title>The Global Catalogue of Microorganisms (GCM) 10K type strain sequencing project: providing services to taxonomists for standard genome sequencing and annotation.</title>
        <authorList>
            <consortium name="The Broad Institute Genomics Platform"/>
            <consortium name="The Broad Institute Genome Sequencing Center for Infectious Disease"/>
            <person name="Wu L."/>
            <person name="Ma J."/>
        </authorList>
    </citation>
    <scope>NUCLEOTIDE SEQUENCE [LARGE SCALE GENOMIC DNA]</scope>
    <source>
        <strain evidence="3">KCTC 13128</strain>
    </source>
</reference>
<comment type="caution">
    <text evidence="2">The sequence shown here is derived from an EMBL/GenBank/DDBJ whole genome shotgun (WGS) entry which is preliminary data.</text>
</comment>
<feature type="non-terminal residue" evidence="2">
    <location>
        <position position="132"/>
    </location>
</feature>
<dbReference type="Proteomes" id="UP001595279">
    <property type="component" value="Unassembled WGS sequence"/>
</dbReference>
<keyword evidence="3" id="KW-1185">Reference proteome</keyword>
<dbReference type="PANTHER" id="PTHR46889">
    <property type="entry name" value="TRANSPOSASE INSF FOR INSERTION SEQUENCE IS3B-RELATED"/>
    <property type="match status" value="1"/>
</dbReference>
<protein>
    <submittedName>
        <fullName evidence="2">IS3 family transposase</fullName>
    </submittedName>
</protein>
<dbReference type="PANTHER" id="PTHR46889:SF4">
    <property type="entry name" value="TRANSPOSASE INSO FOR INSERTION SEQUENCE ELEMENT IS911B-RELATED"/>
    <property type="match status" value="1"/>
</dbReference>
<gene>
    <name evidence="2" type="ORF">ACFOGI_09325</name>
</gene>
<organism evidence="2 3">
    <name type="scientific">Virgibacillus xinjiangensis</name>
    <dbReference type="NCBI Taxonomy" id="393090"/>
    <lineage>
        <taxon>Bacteria</taxon>
        <taxon>Bacillati</taxon>
        <taxon>Bacillota</taxon>
        <taxon>Bacilli</taxon>
        <taxon>Bacillales</taxon>
        <taxon>Bacillaceae</taxon>
        <taxon>Virgibacillus</taxon>
    </lineage>
</organism>
<name>A0ABV7CVE3_9BACI</name>
<evidence type="ECO:0000259" key="1">
    <source>
        <dbReference type="Pfam" id="PF13276"/>
    </source>
</evidence>
<accession>A0ABV7CVE3</accession>
<dbReference type="InterPro" id="IPR025948">
    <property type="entry name" value="HTH-like_dom"/>
</dbReference>
<feature type="domain" description="HTH-like" evidence="1">
    <location>
        <begin position="52"/>
        <end position="106"/>
    </location>
</feature>